<evidence type="ECO:0000313" key="2">
    <source>
        <dbReference type="Proteomes" id="UP000724584"/>
    </source>
</evidence>
<gene>
    <name evidence="1" type="ORF">F5144DRAFT_188754</name>
</gene>
<evidence type="ECO:0000313" key="1">
    <source>
        <dbReference type="EMBL" id="KAH6636654.1"/>
    </source>
</evidence>
<dbReference type="EMBL" id="JAGIZQ010000003">
    <property type="protein sequence ID" value="KAH6636654.1"/>
    <property type="molecule type" value="Genomic_DNA"/>
</dbReference>
<name>A0ACB7PCZ6_9PEZI</name>
<proteinExistence type="predicted"/>
<accession>A0ACB7PCZ6</accession>
<sequence length="168" mass="17725">MDPTDAPGPNPDVELPSTDSHETTAPAALQQAAKPPPTNKRESWLSSKAQKLASWLATTEPSAQALRQYRKEAFKKAGISPHDTEPPHARLQAPIGDIPADAIRPASGPTPEAMARRKAADRRKKRYSGQLGGVFEGGQTSSSSGSQSIYRGAASDSLSSFPYGGSSN</sequence>
<organism evidence="1 2">
    <name type="scientific">Chaetomium tenue</name>
    <dbReference type="NCBI Taxonomy" id="1854479"/>
    <lineage>
        <taxon>Eukaryota</taxon>
        <taxon>Fungi</taxon>
        <taxon>Dikarya</taxon>
        <taxon>Ascomycota</taxon>
        <taxon>Pezizomycotina</taxon>
        <taxon>Sordariomycetes</taxon>
        <taxon>Sordariomycetidae</taxon>
        <taxon>Sordariales</taxon>
        <taxon>Chaetomiaceae</taxon>
        <taxon>Chaetomium</taxon>
    </lineage>
</organism>
<dbReference type="Proteomes" id="UP000724584">
    <property type="component" value="Unassembled WGS sequence"/>
</dbReference>
<reference evidence="1 2" key="1">
    <citation type="journal article" date="2021" name="Nat. Commun.">
        <title>Genetic determinants of endophytism in the Arabidopsis root mycobiome.</title>
        <authorList>
            <person name="Mesny F."/>
            <person name="Miyauchi S."/>
            <person name="Thiergart T."/>
            <person name="Pickel B."/>
            <person name="Atanasova L."/>
            <person name="Karlsson M."/>
            <person name="Huettel B."/>
            <person name="Barry K.W."/>
            <person name="Haridas S."/>
            <person name="Chen C."/>
            <person name="Bauer D."/>
            <person name="Andreopoulos W."/>
            <person name="Pangilinan J."/>
            <person name="LaButti K."/>
            <person name="Riley R."/>
            <person name="Lipzen A."/>
            <person name="Clum A."/>
            <person name="Drula E."/>
            <person name="Henrissat B."/>
            <person name="Kohler A."/>
            <person name="Grigoriev I.V."/>
            <person name="Martin F.M."/>
            <person name="Hacquard S."/>
        </authorList>
    </citation>
    <scope>NUCLEOTIDE SEQUENCE [LARGE SCALE GENOMIC DNA]</scope>
    <source>
        <strain evidence="1 2">MPI-SDFR-AT-0079</strain>
    </source>
</reference>
<protein>
    <submittedName>
        <fullName evidence="1">Uncharacterized protein</fullName>
    </submittedName>
</protein>
<keyword evidence="2" id="KW-1185">Reference proteome</keyword>
<comment type="caution">
    <text evidence="1">The sequence shown here is derived from an EMBL/GenBank/DDBJ whole genome shotgun (WGS) entry which is preliminary data.</text>
</comment>